<evidence type="ECO:0000313" key="4">
    <source>
        <dbReference type="Proteomes" id="UP000189433"/>
    </source>
</evidence>
<feature type="domain" description="Transglycosylase SLT" evidence="2">
    <location>
        <begin position="20"/>
        <end position="137"/>
    </location>
</feature>
<dbReference type="InterPro" id="IPR023346">
    <property type="entry name" value="Lysozyme-like_dom_sf"/>
</dbReference>
<dbReference type="CDD" id="cd13400">
    <property type="entry name" value="LT_IagB-like"/>
    <property type="match status" value="1"/>
</dbReference>
<dbReference type="Gene3D" id="1.10.530.10">
    <property type="match status" value="1"/>
</dbReference>
<keyword evidence="4" id="KW-1185">Reference proteome</keyword>
<name>A0A1V3IIW7_9PAST</name>
<proteinExistence type="predicted"/>
<dbReference type="AlphaFoldDB" id="A0A1V3IIW7"/>
<dbReference type="Pfam" id="PF01464">
    <property type="entry name" value="SLT"/>
    <property type="match status" value="1"/>
</dbReference>
<organism evidence="3 4">
    <name type="scientific">Rodentibacter rarus</name>
    <dbReference type="NCBI Taxonomy" id="1908260"/>
    <lineage>
        <taxon>Bacteria</taxon>
        <taxon>Pseudomonadati</taxon>
        <taxon>Pseudomonadota</taxon>
        <taxon>Gammaproteobacteria</taxon>
        <taxon>Pasteurellales</taxon>
        <taxon>Pasteurellaceae</taxon>
        <taxon>Rodentibacter</taxon>
    </lineage>
</organism>
<accession>A0A1V3IIW7</accession>
<keyword evidence="1" id="KW-0732">Signal</keyword>
<comment type="caution">
    <text evidence="3">The sequence shown here is derived from an EMBL/GenBank/DDBJ whole genome shotgun (WGS) entry which is preliminary data.</text>
</comment>
<dbReference type="InterPro" id="IPR008258">
    <property type="entry name" value="Transglycosylase_SLT_dom_1"/>
</dbReference>
<sequence length="155" mass="18239">MKLIKYALFLLFPVYSQANCFEKVGRYYNFDPDYLRAIAWKESRYNVNAIGKNNDGSRDIGIMQINTSNIKRLKPIFPSISVNNLIKYPCFNISVGGYILNENFKRYGRKWLAVGVYNAGSKNNNKRVKIRYNYAKDVNLYYNQIKRKELKLPRI</sequence>
<evidence type="ECO:0000259" key="2">
    <source>
        <dbReference type="Pfam" id="PF01464"/>
    </source>
</evidence>
<evidence type="ECO:0000256" key="1">
    <source>
        <dbReference type="SAM" id="SignalP"/>
    </source>
</evidence>
<gene>
    <name evidence="3" type="ORF">BKK50_09050</name>
</gene>
<protein>
    <recommendedName>
        <fullName evidence="2">Transglycosylase SLT domain-containing protein</fullName>
    </recommendedName>
</protein>
<dbReference type="Proteomes" id="UP000189433">
    <property type="component" value="Unassembled WGS sequence"/>
</dbReference>
<feature type="chain" id="PRO_5012957125" description="Transglycosylase SLT domain-containing protein" evidence="1">
    <location>
        <begin position="19"/>
        <end position="155"/>
    </location>
</feature>
<dbReference type="SUPFAM" id="SSF53955">
    <property type="entry name" value="Lysozyme-like"/>
    <property type="match status" value="1"/>
</dbReference>
<dbReference type="STRING" id="1908260.BKK50_09050"/>
<evidence type="ECO:0000313" key="3">
    <source>
        <dbReference type="EMBL" id="OOF40964.1"/>
    </source>
</evidence>
<feature type="signal peptide" evidence="1">
    <location>
        <begin position="1"/>
        <end position="18"/>
    </location>
</feature>
<dbReference type="EMBL" id="MLHJ01000095">
    <property type="protein sequence ID" value="OOF40964.1"/>
    <property type="molecule type" value="Genomic_DNA"/>
</dbReference>
<reference evidence="3 4" key="1">
    <citation type="submission" date="2016-10" db="EMBL/GenBank/DDBJ databases">
        <title>Rodentibacter gen. nov. and new species.</title>
        <authorList>
            <person name="Christensen H."/>
        </authorList>
    </citation>
    <scope>NUCLEOTIDE SEQUENCE [LARGE SCALE GENOMIC DNA]</scope>
    <source>
        <strain evidence="3 4">CCUG17206</strain>
    </source>
</reference>